<dbReference type="PANTHER" id="PTHR11006:SF60">
    <property type="entry name" value="PROTEIN ARGININE N-METHYLTRANSFERASE 9"/>
    <property type="match status" value="1"/>
</dbReference>
<protein>
    <recommendedName>
        <fullName evidence="6">Protein arginine N-methyltransferase domain-containing protein</fullName>
    </recommendedName>
</protein>
<evidence type="ECO:0000256" key="4">
    <source>
        <dbReference type="PROSITE-ProRule" id="PRU00339"/>
    </source>
</evidence>
<evidence type="ECO:0000259" key="6">
    <source>
        <dbReference type="Pfam" id="PF22528"/>
    </source>
</evidence>
<dbReference type="InterPro" id="IPR011990">
    <property type="entry name" value="TPR-like_helical_dom_sf"/>
</dbReference>
<dbReference type="OrthoDB" id="5980806at2759"/>
<dbReference type="KEGG" id="clec:106666548"/>
<dbReference type="Gene3D" id="1.25.40.10">
    <property type="entry name" value="Tetratricopeptide repeat domain"/>
    <property type="match status" value="1"/>
</dbReference>
<proteinExistence type="predicted"/>
<dbReference type="Gene3D" id="3.40.50.150">
    <property type="entry name" value="Vaccinia Virus protein VP39"/>
    <property type="match status" value="1"/>
</dbReference>
<dbReference type="SUPFAM" id="SSF48452">
    <property type="entry name" value="TPR-like"/>
    <property type="match status" value="1"/>
</dbReference>
<dbReference type="PROSITE" id="PS50005">
    <property type="entry name" value="TPR"/>
    <property type="match status" value="1"/>
</dbReference>
<dbReference type="SUPFAM" id="SSF53335">
    <property type="entry name" value="S-adenosyl-L-methionine-dependent methyltransferases"/>
    <property type="match status" value="2"/>
</dbReference>
<dbReference type="CDD" id="cd02440">
    <property type="entry name" value="AdoMet_MTases"/>
    <property type="match status" value="1"/>
</dbReference>
<name>A0A8I6RSN2_CIMLE</name>
<organism evidence="7 8">
    <name type="scientific">Cimex lectularius</name>
    <name type="common">Bed bug</name>
    <name type="synonym">Acanthia lectularia</name>
    <dbReference type="NCBI Taxonomy" id="79782"/>
    <lineage>
        <taxon>Eukaryota</taxon>
        <taxon>Metazoa</taxon>
        <taxon>Ecdysozoa</taxon>
        <taxon>Arthropoda</taxon>
        <taxon>Hexapoda</taxon>
        <taxon>Insecta</taxon>
        <taxon>Pterygota</taxon>
        <taxon>Neoptera</taxon>
        <taxon>Paraneoptera</taxon>
        <taxon>Hemiptera</taxon>
        <taxon>Heteroptera</taxon>
        <taxon>Panheteroptera</taxon>
        <taxon>Cimicomorpha</taxon>
        <taxon>Cimicidae</taxon>
        <taxon>Cimex</taxon>
    </lineage>
</organism>
<dbReference type="GO" id="GO:0032259">
    <property type="term" value="P:methylation"/>
    <property type="evidence" value="ECO:0007669"/>
    <property type="project" value="UniProtKB-KW"/>
</dbReference>
<reference evidence="7" key="1">
    <citation type="submission" date="2022-01" db="UniProtKB">
        <authorList>
            <consortium name="EnsemblMetazoa"/>
        </authorList>
    </citation>
    <scope>IDENTIFICATION</scope>
</reference>
<feature type="domain" description="Protein arginine N-methyltransferase" evidence="6">
    <location>
        <begin position="334"/>
        <end position="440"/>
    </location>
</feature>
<accession>A0A8I6RSN2</accession>
<dbReference type="InterPro" id="IPR029063">
    <property type="entry name" value="SAM-dependent_MTases_sf"/>
</dbReference>
<keyword evidence="2 5" id="KW-0808">Transferase</keyword>
<dbReference type="PANTHER" id="PTHR11006">
    <property type="entry name" value="PROTEIN ARGININE N-METHYLTRANSFERASE"/>
    <property type="match status" value="1"/>
</dbReference>
<evidence type="ECO:0000256" key="5">
    <source>
        <dbReference type="PROSITE-ProRule" id="PRU01015"/>
    </source>
</evidence>
<dbReference type="GO" id="GO:0016274">
    <property type="term" value="F:protein-arginine N-methyltransferase activity"/>
    <property type="evidence" value="ECO:0007669"/>
    <property type="project" value="InterPro"/>
</dbReference>
<dbReference type="GO" id="GO:0042054">
    <property type="term" value="F:histone methyltransferase activity"/>
    <property type="evidence" value="ECO:0007669"/>
    <property type="project" value="TreeGrafter"/>
</dbReference>
<keyword evidence="8" id="KW-1185">Reference proteome</keyword>
<evidence type="ECO:0000256" key="2">
    <source>
        <dbReference type="ARBA" id="ARBA00022679"/>
    </source>
</evidence>
<dbReference type="RefSeq" id="XP_014249310.1">
    <property type="nucleotide sequence ID" value="XM_014393824.2"/>
</dbReference>
<evidence type="ECO:0000313" key="8">
    <source>
        <dbReference type="Proteomes" id="UP000494040"/>
    </source>
</evidence>
<feature type="repeat" description="TPR" evidence="4">
    <location>
        <begin position="86"/>
        <end position="119"/>
    </location>
</feature>
<dbReference type="InterPro" id="IPR025799">
    <property type="entry name" value="Arg_MeTrfase"/>
</dbReference>
<dbReference type="Proteomes" id="UP000494040">
    <property type="component" value="Unassembled WGS sequence"/>
</dbReference>
<dbReference type="EnsemblMetazoa" id="XM_014393824.2">
    <property type="protein sequence ID" value="XP_014249310.1"/>
    <property type="gene ID" value="LOC106666548"/>
</dbReference>
<evidence type="ECO:0000256" key="3">
    <source>
        <dbReference type="ARBA" id="ARBA00022691"/>
    </source>
</evidence>
<sequence length="738" mass="84142">MQKQSEDEVAVNSINLAQYYEDKDIPGRSFAHFLVALKLKPEWKQQFKTDFLAVLYKFGLYLQSEERFEDLFACYEEAIETYPGEKEILTNLGGHLIRIGFVKEARKYFKSALERDENYLPAFHNFQSATNLLVEKWHFKMLNDSFRNKALKESISKMIKNGSKNVIDIGTGTGLLSLYAIKEGAENVFACEYSEAMYDIAGDVFSKNNVKNKVKLLKNISNNLMIPNDIPFRCSLVVSEIVDAGLFGEGILQTLIHAWNNLIVRPEEDGRSGNVIPLRATLFAAPIQCLSVARKYMNLPKIRKKPCQDLSPLSLSHLNNDPYDLEYLKYLDYELLSDPIELFNVDFTSVKNMEDHLNGANNLNVTFNCKQGFLDGFAAWFDLYLDEENKISSSPLSQDYTCWGQAIFPCYTSYYLKTDDQVSTYASCTNGKLVIRHNKINEIDVDTKKLINIEQSAIRYINSSSLLNFMYDAIADIKHKNDLLIVDLSPFPYGGIQFLNYNSKVICINKSGESLKKCTKTLLNSNSLIVKTWEEYILHDFEKMLFDVIVVDLLHTIGELSENNFSQFIQLRTKLKPNGIIIPSCLNFWCQLIYSEQLAYEHKVYDANLDIGDFKIADVINEYKTSTHIEIDASALKFTKLSDKIPIGSLNLKTCNCQDVDIFQGKIHISQTGKVNAILHGYSYQYGDHLYDSSSHDSHVYQAAEMLIHDITVNENDSIVISCLHSNGITKYSIVNDH</sequence>
<dbReference type="GeneID" id="106666548"/>
<evidence type="ECO:0000256" key="1">
    <source>
        <dbReference type="ARBA" id="ARBA00022603"/>
    </source>
</evidence>
<dbReference type="OMA" id="LDIYPNN"/>
<dbReference type="InterPro" id="IPR055135">
    <property type="entry name" value="PRMT_dom"/>
</dbReference>
<dbReference type="AlphaFoldDB" id="A0A8I6RSN2"/>
<dbReference type="GO" id="GO:0005634">
    <property type="term" value="C:nucleus"/>
    <property type="evidence" value="ECO:0007669"/>
    <property type="project" value="TreeGrafter"/>
</dbReference>
<keyword evidence="3 5" id="KW-0949">S-adenosyl-L-methionine</keyword>
<dbReference type="Gene3D" id="2.70.160.11">
    <property type="entry name" value="Hnrnp arginine n-methyltransferase1"/>
    <property type="match status" value="2"/>
</dbReference>
<keyword evidence="1 5" id="KW-0489">Methyltransferase</keyword>
<evidence type="ECO:0000313" key="7">
    <source>
        <dbReference type="EnsemblMetazoa" id="XP_014249310.1"/>
    </source>
</evidence>
<dbReference type="PROSITE" id="PS51678">
    <property type="entry name" value="SAM_MT_PRMT"/>
    <property type="match status" value="1"/>
</dbReference>
<dbReference type="Pfam" id="PF06325">
    <property type="entry name" value="PrmA"/>
    <property type="match status" value="1"/>
</dbReference>
<keyword evidence="4" id="KW-0802">TPR repeat</keyword>
<dbReference type="Pfam" id="PF22528">
    <property type="entry name" value="PRMT_C"/>
    <property type="match status" value="1"/>
</dbReference>
<dbReference type="InterPro" id="IPR019734">
    <property type="entry name" value="TPR_rpt"/>
</dbReference>